<reference evidence="3" key="1">
    <citation type="journal article" date="2019" name="Int. J. Syst. Evol. Microbiol.">
        <title>The Global Catalogue of Microorganisms (GCM) 10K type strain sequencing project: providing services to taxonomists for standard genome sequencing and annotation.</title>
        <authorList>
            <consortium name="The Broad Institute Genomics Platform"/>
            <consortium name="The Broad Institute Genome Sequencing Center for Infectious Disease"/>
            <person name="Wu L."/>
            <person name="Ma J."/>
        </authorList>
    </citation>
    <scope>NUCLEOTIDE SEQUENCE [LARGE SCALE GENOMIC DNA]</scope>
    <source>
        <strain evidence="3">DT72</strain>
    </source>
</reference>
<keyword evidence="3" id="KW-1185">Reference proteome</keyword>
<dbReference type="RefSeq" id="WP_378487453.1">
    <property type="nucleotide sequence ID" value="NZ_JBHUFB010000020.1"/>
</dbReference>
<sequence>MIDTPTPGSAPSNPKGKLARNLAIYTLARLGLVVVIAAIILGVSTLVDAQVPLLVAAIFAVIIAMPLSLVLFKKLRLQVNEQISAVDAQRRQDRDELRSKLRGDK</sequence>
<proteinExistence type="predicted"/>
<keyword evidence="1" id="KW-0812">Transmembrane</keyword>
<dbReference type="EMBL" id="JBHUFB010000020">
    <property type="protein sequence ID" value="MFD1815001.1"/>
    <property type="molecule type" value="Genomic_DNA"/>
</dbReference>
<feature type="transmembrane region" description="Helical" evidence="1">
    <location>
        <begin position="53"/>
        <end position="72"/>
    </location>
</feature>
<gene>
    <name evidence="2" type="ORF">ACFSJG_22515</name>
</gene>
<dbReference type="Proteomes" id="UP001597286">
    <property type="component" value="Unassembled WGS sequence"/>
</dbReference>
<comment type="caution">
    <text evidence="2">The sequence shown here is derived from an EMBL/GenBank/DDBJ whole genome shotgun (WGS) entry which is preliminary data.</text>
</comment>
<evidence type="ECO:0000313" key="2">
    <source>
        <dbReference type="EMBL" id="MFD1815001.1"/>
    </source>
</evidence>
<accession>A0ABW4P8Z3</accession>
<dbReference type="Pfam" id="PF14012">
    <property type="entry name" value="DUF4229"/>
    <property type="match status" value="1"/>
</dbReference>
<evidence type="ECO:0000313" key="3">
    <source>
        <dbReference type="Proteomes" id="UP001597286"/>
    </source>
</evidence>
<name>A0ABW4P8Z3_9NOCA</name>
<keyword evidence="1" id="KW-1133">Transmembrane helix</keyword>
<keyword evidence="1" id="KW-0472">Membrane</keyword>
<protein>
    <submittedName>
        <fullName evidence="2">DUF4229 domain-containing protein</fullName>
    </submittedName>
</protein>
<evidence type="ECO:0000256" key="1">
    <source>
        <dbReference type="SAM" id="Phobius"/>
    </source>
</evidence>
<organism evidence="2 3">
    <name type="scientific">Rhodococcus gannanensis</name>
    <dbReference type="NCBI Taxonomy" id="1960308"/>
    <lineage>
        <taxon>Bacteria</taxon>
        <taxon>Bacillati</taxon>
        <taxon>Actinomycetota</taxon>
        <taxon>Actinomycetes</taxon>
        <taxon>Mycobacteriales</taxon>
        <taxon>Nocardiaceae</taxon>
        <taxon>Rhodococcus</taxon>
    </lineage>
</organism>
<feature type="transmembrane region" description="Helical" evidence="1">
    <location>
        <begin position="22"/>
        <end position="47"/>
    </location>
</feature>
<dbReference type="InterPro" id="IPR025323">
    <property type="entry name" value="DUF4229"/>
</dbReference>